<dbReference type="SUPFAM" id="SSF48452">
    <property type="entry name" value="TPR-like"/>
    <property type="match status" value="1"/>
</dbReference>
<dbReference type="STRING" id="651661.SAMN05660293_02208"/>
<reference evidence="9" key="1">
    <citation type="submission" date="2017-02" db="EMBL/GenBank/DDBJ databases">
        <authorList>
            <person name="Varghese N."/>
            <person name="Submissions S."/>
        </authorList>
    </citation>
    <scope>NUCLEOTIDE SEQUENCE [LARGE SCALE GENOMIC DNA]</scope>
    <source>
        <strain evidence="9">DSM 22270</strain>
    </source>
</reference>
<dbReference type="InterPro" id="IPR012944">
    <property type="entry name" value="SusD_RagB_dom"/>
</dbReference>
<keyword evidence="5" id="KW-0998">Cell outer membrane</keyword>
<organism evidence="8 9">
    <name type="scientific">Dyadobacter psychrophilus</name>
    <dbReference type="NCBI Taxonomy" id="651661"/>
    <lineage>
        <taxon>Bacteria</taxon>
        <taxon>Pseudomonadati</taxon>
        <taxon>Bacteroidota</taxon>
        <taxon>Cytophagia</taxon>
        <taxon>Cytophagales</taxon>
        <taxon>Spirosomataceae</taxon>
        <taxon>Dyadobacter</taxon>
    </lineage>
</organism>
<protein>
    <submittedName>
        <fullName evidence="8">Starch-binding associating with outer membrane</fullName>
    </submittedName>
</protein>
<dbReference type="Pfam" id="PF07980">
    <property type="entry name" value="SusD_RagB"/>
    <property type="match status" value="1"/>
</dbReference>
<evidence type="ECO:0000256" key="5">
    <source>
        <dbReference type="ARBA" id="ARBA00023237"/>
    </source>
</evidence>
<evidence type="ECO:0000256" key="2">
    <source>
        <dbReference type="ARBA" id="ARBA00006275"/>
    </source>
</evidence>
<dbReference type="InterPro" id="IPR011990">
    <property type="entry name" value="TPR-like_helical_dom_sf"/>
</dbReference>
<evidence type="ECO:0000256" key="3">
    <source>
        <dbReference type="ARBA" id="ARBA00022729"/>
    </source>
</evidence>
<keyword evidence="4" id="KW-0472">Membrane</keyword>
<dbReference type="Proteomes" id="UP000190897">
    <property type="component" value="Unassembled WGS sequence"/>
</dbReference>
<name>A0A1T5E7F8_9BACT</name>
<gene>
    <name evidence="8" type="ORF">SAMN05660293_02208</name>
</gene>
<evidence type="ECO:0000256" key="1">
    <source>
        <dbReference type="ARBA" id="ARBA00004442"/>
    </source>
</evidence>
<accession>A0A1T5E7F8</accession>
<dbReference type="CDD" id="cd08977">
    <property type="entry name" value="SusD"/>
    <property type="match status" value="1"/>
</dbReference>
<comment type="subcellular location">
    <subcellularLocation>
        <location evidence="1">Cell outer membrane</location>
    </subcellularLocation>
</comment>
<evidence type="ECO:0000259" key="6">
    <source>
        <dbReference type="Pfam" id="PF07980"/>
    </source>
</evidence>
<dbReference type="Pfam" id="PF14322">
    <property type="entry name" value="SusD-like_3"/>
    <property type="match status" value="1"/>
</dbReference>
<dbReference type="GO" id="GO:0009279">
    <property type="term" value="C:cell outer membrane"/>
    <property type="evidence" value="ECO:0007669"/>
    <property type="project" value="UniProtKB-SubCell"/>
</dbReference>
<comment type="similarity">
    <text evidence="2">Belongs to the SusD family.</text>
</comment>
<dbReference type="AlphaFoldDB" id="A0A1T5E7F8"/>
<evidence type="ECO:0000256" key="4">
    <source>
        <dbReference type="ARBA" id="ARBA00023136"/>
    </source>
</evidence>
<keyword evidence="3" id="KW-0732">Signal</keyword>
<dbReference type="EMBL" id="FUZA01000002">
    <property type="protein sequence ID" value="SKB79884.1"/>
    <property type="molecule type" value="Genomic_DNA"/>
</dbReference>
<evidence type="ECO:0000259" key="7">
    <source>
        <dbReference type="Pfam" id="PF14322"/>
    </source>
</evidence>
<dbReference type="Gene3D" id="1.25.40.390">
    <property type="match status" value="1"/>
</dbReference>
<keyword evidence="9" id="KW-1185">Reference proteome</keyword>
<evidence type="ECO:0000313" key="9">
    <source>
        <dbReference type="Proteomes" id="UP000190897"/>
    </source>
</evidence>
<sequence>MKANKFKYIISGMGAIAIAISSGLLVSCDNNLLETFPNDRLSVDVFWQTETDAKLAVNSLYTDLDSTNIISWDALTEIAHTNQNFDVQAYVELGTYDGTSSKIYNEWKRAYRGIRATSYFLENVDKVPSGNTALINQLKGEAKVLRAYQYIKLAGLYGNVPLVTTSVTIDESRTLQNKPVAEIWDFVDKELNEAAALLPATYPASDAGRVTKGAALGLAARANLYAGRYEKAAAEADLVIKSGVYELYSSYEKLFTYAAENNKEVLLDRQFIKDNYPINVFPLLAPYSQKNSQSTYVPTKALVDFYETTAGKQINDPTSGYNPATPYVNRDPRLKFSVFLDGDILPSGIAFKPAPNSGTADAIGSTYIASTTGFNIKKYVLADDFANPVNSGINIILLRYAEVLLTYAEAKIELGQIDASVLAAINLVRNGRSDVKQPAVKSASQAELRSLVRRERTVELAFEGQHLFDIRRWKTAELVMPGRVFGITYKDANGALKTVEVVAVNKTFDVSRHYLWPIPQKERDLNPSLTQNPGW</sequence>
<proteinExistence type="inferred from homology"/>
<feature type="domain" description="RagB/SusD" evidence="6">
    <location>
        <begin position="289"/>
        <end position="535"/>
    </location>
</feature>
<dbReference type="RefSeq" id="WP_082214707.1">
    <property type="nucleotide sequence ID" value="NZ_FUZA01000002.1"/>
</dbReference>
<evidence type="ECO:0000313" key="8">
    <source>
        <dbReference type="EMBL" id="SKB79884.1"/>
    </source>
</evidence>
<feature type="domain" description="SusD-like N-terminal" evidence="7">
    <location>
        <begin position="72"/>
        <end position="223"/>
    </location>
</feature>
<dbReference type="OrthoDB" id="5694214at2"/>
<dbReference type="PROSITE" id="PS51257">
    <property type="entry name" value="PROKAR_LIPOPROTEIN"/>
    <property type="match status" value="1"/>
</dbReference>
<dbReference type="InterPro" id="IPR033985">
    <property type="entry name" value="SusD-like_N"/>
</dbReference>